<feature type="compositionally biased region" description="Acidic residues" evidence="9">
    <location>
        <begin position="285"/>
        <end position="317"/>
    </location>
</feature>
<dbReference type="SUPFAM" id="SSF47370">
    <property type="entry name" value="Bromodomain"/>
    <property type="match status" value="2"/>
</dbReference>
<evidence type="ECO:0000256" key="5">
    <source>
        <dbReference type="ARBA" id="ARBA00023117"/>
    </source>
</evidence>
<keyword evidence="4" id="KW-0805">Transcription regulation</keyword>
<feature type="compositionally biased region" description="Basic and acidic residues" evidence="9">
    <location>
        <begin position="232"/>
        <end position="259"/>
    </location>
</feature>
<feature type="domain" description="Bromo" evidence="10">
    <location>
        <begin position="102"/>
        <end position="172"/>
    </location>
</feature>
<dbReference type="GeneID" id="30033627"/>
<evidence type="ECO:0000256" key="6">
    <source>
        <dbReference type="ARBA" id="ARBA00023163"/>
    </source>
</evidence>
<dbReference type="OrthoDB" id="1742084at2759"/>
<feature type="compositionally biased region" description="Low complexity" evidence="9">
    <location>
        <begin position="202"/>
        <end position="221"/>
    </location>
</feature>
<dbReference type="InterPro" id="IPR037382">
    <property type="entry name" value="Rsc/polybromo"/>
</dbReference>
<proteinExistence type="predicted"/>
<keyword evidence="3" id="KW-0156">Chromatin regulator</keyword>
<keyword evidence="5 8" id="KW-0103">Bromodomain</keyword>
<dbReference type="InterPro" id="IPR054551">
    <property type="entry name" value="RSC4_Ig-like"/>
</dbReference>
<dbReference type="Pfam" id="PF00439">
    <property type="entry name" value="Bromodomain"/>
    <property type="match status" value="2"/>
</dbReference>
<dbReference type="EMBL" id="CP014501">
    <property type="protein sequence ID" value="ANB13494.1"/>
    <property type="molecule type" value="Genomic_DNA"/>
</dbReference>
<keyword evidence="12" id="KW-1185">Reference proteome</keyword>
<dbReference type="InterPro" id="IPR036427">
    <property type="entry name" value="Bromodomain-like_sf"/>
</dbReference>
<dbReference type="GO" id="GO:0006368">
    <property type="term" value="P:transcription elongation by RNA polymerase II"/>
    <property type="evidence" value="ECO:0007669"/>
    <property type="project" value="TreeGrafter"/>
</dbReference>
<keyword evidence="2" id="KW-0677">Repeat</keyword>
<evidence type="ECO:0000256" key="4">
    <source>
        <dbReference type="ARBA" id="ARBA00023015"/>
    </source>
</evidence>
<dbReference type="CDD" id="cd04369">
    <property type="entry name" value="Bromodomain"/>
    <property type="match status" value="1"/>
</dbReference>
<organism evidence="11 12">
    <name type="scientific">Sugiyamaella lignohabitans</name>
    <dbReference type="NCBI Taxonomy" id="796027"/>
    <lineage>
        <taxon>Eukaryota</taxon>
        <taxon>Fungi</taxon>
        <taxon>Dikarya</taxon>
        <taxon>Ascomycota</taxon>
        <taxon>Saccharomycotina</taxon>
        <taxon>Dipodascomycetes</taxon>
        <taxon>Dipodascales</taxon>
        <taxon>Trichomonascaceae</taxon>
        <taxon>Sugiyamaella</taxon>
    </lineage>
</organism>
<evidence type="ECO:0000256" key="8">
    <source>
        <dbReference type="PROSITE-ProRule" id="PRU00035"/>
    </source>
</evidence>
<dbReference type="Gene3D" id="1.20.920.10">
    <property type="entry name" value="Bromodomain-like"/>
    <property type="match status" value="2"/>
</dbReference>
<evidence type="ECO:0000256" key="2">
    <source>
        <dbReference type="ARBA" id="ARBA00022737"/>
    </source>
</evidence>
<dbReference type="PANTHER" id="PTHR16062">
    <property type="entry name" value="SWI/SNF-RELATED"/>
    <property type="match status" value="1"/>
</dbReference>
<evidence type="ECO:0000256" key="1">
    <source>
        <dbReference type="ARBA" id="ARBA00004123"/>
    </source>
</evidence>
<dbReference type="GO" id="GO:0006338">
    <property type="term" value="P:chromatin remodeling"/>
    <property type="evidence" value="ECO:0007669"/>
    <property type="project" value="InterPro"/>
</dbReference>
<sequence length="516" mass="58358">MIESPISLHEIRDNVNKRQYSTVDQYLADFELMYKNAETYNEPASIVAQHANQIFQFVKDQIHESESTQTRGNDVAEDMMSPEKLKALQLKIISDLVEYKQKGRKLSPIFMDEPNKDIYPEYYQVIERATSFNTAKKQIDGNEASTIQEFVDIVDLIFKNAKIFNEEGSQVYEDADTLQKVFNEKVDELKARLDGTQQGQGSLKLKVKPPQQQKLKLSLKSQGHDGPASTVTDDKHANRSGDKKSEKKPKAQNIKEELSLQRGKRNKAGVIGVSEVDVPERRNEGDEEEEQEDEEEDAEKPEEENQDDGEVDGSDGSEDNRHDSESDHDEDESFPQVKIPANVVTRTSKTANPLFQMVNITSNIPVTSRYMQAKNPVPPANFLDVFQLIVPPSKTHTIRAYSLTLATFHSSLNFSVDLDEDLHFRHYNLSLLHQGRRIAPSSSTASNPFSDTSKPLKDRFELTLTPGLNHIELSLQASPKRDSSGPPVRHSVHTPDLLHAEGSELEKLTFWITLSR</sequence>
<dbReference type="GO" id="GO:0016586">
    <property type="term" value="C:RSC-type complex"/>
    <property type="evidence" value="ECO:0007669"/>
    <property type="project" value="InterPro"/>
</dbReference>
<dbReference type="SMART" id="SM00297">
    <property type="entry name" value="BROMO"/>
    <property type="match status" value="2"/>
</dbReference>
<feature type="domain" description="Bromo" evidence="10">
    <location>
        <begin position="1"/>
        <end position="48"/>
    </location>
</feature>
<comment type="subcellular location">
    <subcellularLocation>
        <location evidence="1">Nucleus</location>
    </subcellularLocation>
</comment>
<dbReference type="RefSeq" id="XP_018735971.1">
    <property type="nucleotide sequence ID" value="XM_018878693.1"/>
</dbReference>
<keyword evidence="7" id="KW-0539">Nucleus</keyword>
<dbReference type="Pfam" id="PF22994">
    <property type="entry name" value="RSC4_Ig_like"/>
    <property type="match status" value="1"/>
</dbReference>
<protein>
    <submittedName>
        <fullName evidence="11">Rsc4p</fullName>
    </submittedName>
</protein>
<name>A0A167E079_9ASCO</name>
<dbReference type="PROSITE" id="PS50014">
    <property type="entry name" value="BROMODOMAIN_2"/>
    <property type="match status" value="2"/>
</dbReference>
<dbReference type="AlphaFoldDB" id="A0A167E079"/>
<gene>
    <name evidence="11" type="primary">RSC4</name>
    <name evidence="11" type="ORF">AWJ20_1787</name>
</gene>
<evidence type="ECO:0000256" key="7">
    <source>
        <dbReference type="ARBA" id="ARBA00023242"/>
    </source>
</evidence>
<evidence type="ECO:0000256" key="9">
    <source>
        <dbReference type="SAM" id="MobiDB-lite"/>
    </source>
</evidence>
<dbReference type="GO" id="GO:0003682">
    <property type="term" value="F:chromatin binding"/>
    <property type="evidence" value="ECO:0007669"/>
    <property type="project" value="TreeGrafter"/>
</dbReference>
<evidence type="ECO:0000256" key="3">
    <source>
        <dbReference type="ARBA" id="ARBA00022853"/>
    </source>
</evidence>
<evidence type="ECO:0000313" key="12">
    <source>
        <dbReference type="Proteomes" id="UP000189580"/>
    </source>
</evidence>
<evidence type="ECO:0000313" key="11">
    <source>
        <dbReference type="EMBL" id="ANB13494.1"/>
    </source>
</evidence>
<accession>A0A167E079</accession>
<reference evidence="11 12" key="1">
    <citation type="submission" date="2016-02" db="EMBL/GenBank/DDBJ databases">
        <title>Complete genome sequence and transcriptome regulation of the pentose utilising yeast Sugiyamaella lignohabitans.</title>
        <authorList>
            <person name="Bellasio M."/>
            <person name="Peymann A."/>
            <person name="Valli M."/>
            <person name="Sipitzky M."/>
            <person name="Graf A."/>
            <person name="Sauer M."/>
            <person name="Marx H."/>
            <person name="Mattanovich D."/>
        </authorList>
    </citation>
    <scope>NUCLEOTIDE SEQUENCE [LARGE SCALE GENOMIC DNA]</scope>
    <source>
        <strain evidence="11 12">CBS 10342</strain>
    </source>
</reference>
<dbReference type="Proteomes" id="UP000189580">
    <property type="component" value="Chromosome a"/>
</dbReference>
<feature type="region of interest" description="Disordered" evidence="9">
    <location>
        <begin position="195"/>
        <end position="342"/>
    </location>
</feature>
<dbReference type="KEGG" id="slb:AWJ20_1787"/>
<dbReference type="InterPro" id="IPR001487">
    <property type="entry name" value="Bromodomain"/>
</dbReference>
<keyword evidence="6" id="KW-0804">Transcription</keyword>
<evidence type="ECO:0000259" key="10">
    <source>
        <dbReference type="PROSITE" id="PS50014"/>
    </source>
</evidence>
<dbReference type="PANTHER" id="PTHR16062:SF19">
    <property type="entry name" value="PROTEIN POLYBROMO-1"/>
    <property type="match status" value="1"/>
</dbReference>